<keyword evidence="3" id="KW-1185">Reference proteome</keyword>
<keyword evidence="1" id="KW-0472">Membrane</keyword>
<dbReference type="OrthoDB" id="7375466at2"/>
<evidence type="ECO:0000313" key="2">
    <source>
        <dbReference type="EMBL" id="ACZ87879.1"/>
    </source>
</evidence>
<reference evidence="2" key="1">
    <citation type="journal article" date="2010" name="Stand. Genomic Sci.">
        <title>Complete genome sequence of Streptosporangium roseum type strain (NI 9100).</title>
        <authorList>
            <person name="Nolan M."/>
            <person name="Sikorski J."/>
            <person name="Jando M."/>
            <person name="Lucas S."/>
            <person name="Lapidus A."/>
            <person name="Glavina Del Rio T."/>
            <person name="Chen F."/>
            <person name="Tice H."/>
            <person name="Pitluck S."/>
            <person name="Cheng J.F."/>
            <person name="Chertkov O."/>
            <person name="Sims D."/>
            <person name="Meincke L."/>
            <person name="Brettin T."/>
            <person name="Han C."/>
            <person name="Detter J.C."/>
            <person name="Bruce D."/>
            <person name="Goodwin L."/>
            <person name="Land M."/>
            <person name="Hauser L."/>
            <person name="Chang Y.J."/>
            <person name="Jeffries C.D."/>
            <person name="Ivanova N."/>
            <person name="Mavromatis K."/>
            <person name="Mikhailova N."/>
            <person name="Chen A."/>
            <person name="Palaniappan K."/>
            <person name="Chain P."/>
            <person name="Rohde M."/>
            <person name="Goker M."/>
            <person name="Bristow J."/>
            <person name="Eisen J.A."/>
            <person name="Markowitz V."/>
            <person name="Hugenholtz P."/>
            <person name="Kyrpides N.C."/>
            <person name="Klenk H.P."/>
        </authorList>
    </citation>
    <scope>NUCLEOTIDE SEQUENCE [LARGE SCALE GENOMIC DNA]</scope>
    <source>
        <strain evidence="2">DSM 43021</strain>
    </source>
</reference>
<proteinExistence type="predicted"/>
<sequence length="65" mass="6230">MRVAAEVAAGDLSHGDPAVPAAGFTHAPHIALYGTAAVCALGTVAIAAAPAQPRRDTAAAPTPSG</sequence>
<dbReference type="AlphaFoldDB" id="D2BA54"/>
<feature type="transmembrane region" description="Helical" evidence="1">
    <location>
        <begin position="30"/>
        <end position="49"/>
    </location>
</feature>
<keyword evidence="1" id="KW-0812">Transmembrane</keyword>
<evidence type="ECO:0000256" key="1">
    <source>
        <dbReference type="SAM" id="Phobius"/>
    </source>
</evidence>
<keyword evidence="1" id="KW-1133">Transmembrane helix</keyword>
<name>D2BA54_STRRD</name>
<dbReference type="eggNOG" id="ENOG502ZNCJ">
    <property type="taxonomic scope" value="Bacteria"/>
</dbReference>
<dbReference type="Proteomes" id="UP000002029">
    <property type="component" value="Chromosome"/>
</dbReference>
<dbReference type="EMBL" id="CP001814">
    <property type="protein sequence ID" value="ACZ87879.1"/>
    <property type="molecule type" value="Genomic_DNA"/>
</dbReference>
<gene>
    <name evidence="2" type="ordered locus">Sros_5093</name>
</gene>
<protein>
    <submittedName>
        <fullName evidence="2">Uncharacterized protein</fullName>
    </submittedName>
</protein>
<dbReference type="KEGG" id="sro:Sros_5093"/>
<dbReference type="RefSeq" id="WP_012891616.1">
    <property type="nucleotide sequence ID" value="NC_013595.1"/>
</dbReference>
<dbReference type="HOGENOM" id="CLU_2848076_0_0_11"/>
<accession>D2BA54</accession>
<evidence type="ECO:0000313" key="3">
    <source>
        <dbReference type="Proteomes" id="UP000002029"/>
    </source>
</evidence>
<organism evidence="2 3">
    <name type="scientific">Streptosporangium roseum (strain ATCC 12428 / DSM 43021 / JCM 3005 / KCTC 9067 / NCIMB 10171 / NRRL 2505 / NI 9100)</name>
    <dbReference type="NCBI Taxonomy" id="479432"/>
    <lineage>
        <taxon>Bacteria</taxon>
        <taxon>Bacillati</taxon>
        <taxon>Actinomycetota</taxon>
        <taxon>Actinomycetes</taxon>
        <taxon>Streptosporangiales</taxon>
        <taxon>Streptosporangiaceae</taxon>
        <taxon>Streptosporangium</taxon>
    </lineage>
</organism>